<gene>
    <name evidence="1" type="ORF">RJ641_008044</name>
</gene>
<dbReference type="AlphaFoldDB" id="A0AAN8Z8K0"/>
<comment type="caution">
    <text evidence="1">The sequence shown here is derived from an EMBL/GenBank/DDBJ whole genome shotgun (WGS) entry which is preliminary data.</text>
</comment>
<keyword evidence="2" id="KW-1185">Reference proteome</keyword>
<protein>
    <submittedName>
        <fullName evidence="1">Uncharacterized protein</fullName>
    </submittedName>
</protein>
<name>A0AAN8Z8K0_9MAGN</name>
<evidence type="ECO:0000313" key="2">
    <source>
        <dbReference type="Proteomes" id="UP001370490"/>
    </source>
</evidence>
<organism evidence="1 2">
    <name type="scientific">Dillenia turbinata</name>
    <dbReference type="NCBI Taxonomy" id="194707"/>
    <lineage>
        <taxon>Eukaryota</taxon>
        <taxon>Viridiplantae</taxon>
        <taxon>Streptophyta</taxon>
        <taxon>Embryophyta</taxon>
        <taxon>Tracheophyta</taxon>
        <taxon>Spermatophyta</taxon>
        <taxon>Magnoliopsida</taxon>
        <taxon>eudicotyledons</taxon>
        <taxon>Gunneridae</taxon>
        <taxon>Pentapetalae</taxon>
        <taxon>Dilleniales</taxon>
        <taxon>Dilleniaceae</taxon>
        <taxon>Dillenia</taxon>
    </lineage>
</organism>
<reference evidence="1 2" key="1">
    <citation type="submission" date="2023-12" db="EMBL/GenBank/DDBJ databases">
        <title>A high-quality genome assembly for Dillenia turbinata (Dilleniales).</title>
        <authorList>
            <person name="Chanderbali A."/>
        </authorList>
    </citation>
    <scope>NUCLEOTIDE SEQUENCE [LARGE SCALE GENOMIC DNA]</scope>
    <source>
        <strain evidence="1">LSX21</strain>
        <tissue evidence="1">Leaf</tissue>
    </source>
</reference>
<dbReference type="Proteomes" id="UP001370490">
    <property type="component" value="Unassembled WGS sequence"/>
</dbReference>
<dbReference type="EMBL" id="JBAMMX010000015">
    <property type="protein sequence ID" value="KAK6926325.1"/>
    <property type="molecule type" value="Genomic_DNA"/>
</dbReference>
<sequence length="50" mass="5879">MEWGVVWSVSLTCVFLNWGHNESSGHLIQAYCMWCIDMIRMRPPLVVRLL</sequence>
<accession>A0AAN8Z8K0</accession>
<evidence type="ECO:0000313" key="1">
    <source>
        <dbReference type="EMBL" id="KAK6926325.1"/>
    </source>
</evidence>
<proteinExistence type="predicted"/>